<accession>A0A8J3YGZ4</accession>
<feature type="chain" id="PRO_5038963353" description="Tachylectin 2 domain-containing protein" evidence="1">
    <location>
        <begin position="22"/>
        <end position="309"/>
    </location>
</feature>
<reference evidence="2" key="1">
    <citation type="submission" date="2021-01" db="EMBL/GenBank/DDBJ databases">
        <title>Whole genome shotgun sequence of Virgisporangium aliadipatigenens NBRC 105644.</title>
        <authorList>
            <person name="Komaki H."/>
            <person name="Tamura T."/>
        </authorList>
    </citation>
    <scope>NUCLEOTIDE SEQUENCE</scope>
    <source>
        <strain evidence="2">NBRC 105644</strain>
    </source>
</reference>
<evidence type="ECO:0008006" key="4">
    <source>
        <dbReference type="Google" id="ProtNLM"/>
    </source>
</evidence>
<feature type="signal peptide" evidence="1">
    <location>
        <begin position="1"/>
        <end position="21"/>
    </location>
</feature>
<dbReference type="Gene3D" id="2.20.25.650">
    <property type="entry name" value="Tachylectin-2-like"/>
    <property type="match status" value="1"/>
</dbReference>
<keyword evidence="1" id="KW-0732">Signal</keyword>
<sequence>MRTRKIALAVAALTLMTTAVAPGRAAAAQARPAPGVTGTAIGTGDKLLVGQNGNLSVITAAGDLIMYYHQDWANGDPDLGPGYDRGDGWNMFKQVISFGVNGTRDNLYLAVAHNGDMYGYYWRDSTQSWVNPTGTKIGNGWQDSTMLFAGGNREDLNDVHRVTPDGRLWWYQYRGVPGQGGSWSVGGKAIGAGWGQFRYVTASWGEFYAVLPDGLMRFYSYDRRTDEWANGGLPQDIGTGWAGGECAFRTVQAGGFRTMYAVDGAGQLRWRFHVMGPDGTHSWLPATGCGTVLEDQSLRRSSSLPVSGS</sequence>
<dbReference type="RefSeq" id="WP_203898645.1">
    <property type="nucleotide sequence ID" value="NZ_BOPF01000006.1"/>
</dbReference>
<dbReference type="EMBL" id="BOPF01000006">
    <property type="protein sequence ID" value="GIJ45089.1"/>
    <property type="molecule type" value="Genomic_DNA"/>
</dbReference>
<gene>
    <name evidence="2" type="ORF">Val02_19750</name>
</gene>
<evidence type="ECO:0000313" key="2">
    <source>
        <dbReference type="EMBL" id="GIJ45089.1"/>
    </source>
</evidence>
<dbReference type="Proteomes" id="UP000619260">
    <property type="component" value="Unassembled WGS sequence"/>
</dbReference>
<protein>
    <recommendedName>
        <fullName evidence="4">Tachylectin 2 domain-containing protein</fullName>
    </recommendedName>
</protein>
<evidence type="ECO:0000256" key="1">
    <source>
        <dbReference type="SAM" id="SignalP"/>
    </source>
</evidence>
<name>A0A8J3YGZ4_9ACTN</name>
<dbReference type="AlphaFoldDB" id="A0A8J3YGZ4"/>
<evidence type="ECO:0000313" key="3">
    <source>
        <dbReference type="Proteomes" id="UP000619260"/>
    </source>
</evidence>
<comment type="caution">
    <text evidence="2">The sequence shown here is derived from an EMBL/GenBank/DDBJ whole genome shotgun (WGS) entry which is preliminary data.</text>
</comment>
<proteinExistence type="predicted"/>
<keyword evidence="3" id="KW-1185">Reference proteome</keyword>
<dbReference type="Gene3D" id="2.115.10.10">
    <property type="entry name" value="Tachylectin 2"/>
    <property type="match status" value="1"/>
</dbReference>
<organism evidence="2 3">
    <name type="scientific">Virgisporangium aliadipatigenens</name>
    <dbReference type="NCBI Taxonomy" id="741659"/>
    <lineage>
        <taxon>Bacteria</taxon>
        <taxon>Bacillati</taxon>
        <taxon>Actinomycetota</taxon>
        <taxon>Actinomycetes</taxon>
        <taxon>Micromonosporales</taxon>
        <taxon>Micromonosporaceae</taxon>
        <taxon>Virgisporangium</taxon>
    </lineage>
</organism>